<reference evidence="1" key="1">
    <citation type="submission" date="2023-04" db="EMBL/GenBank/DDBJ databases">
        <title>Draft Genome sequencing of Naganishia species isolated from polar environments using Oxford Nanopore Technology.</title>
        <authorList>
            <person name="Leo P."/>
            <person name="Venkateswaran K."/>
        </authorList>
    </citation>
    <scope>NUCLEOTIDE SEQUENCE</scope>
    <source>
        <strain evidence="1">DBVPG 5303</strain>
    </source>
</reference>
<proteinExistence type="predicted"/>
<organism evidence="1 2">
    <name type="scientific">Naganishia onofrii</name>
    <dbReference type="NCBI Taxonomy" id="1851511"/>
    <lineage>
        <taxon>Eukaryota</taxon>
        <taxon>Fungi</taxon>
        <taxon>Dikarya</taxon>
        <taxon>Basidiomycota</taxon>
        <taxon>Agaricomycotina</taxon>
        <taxon>Tremellomycetes</taxon>
        <taxon>Filobasidiales</taxon>
        <taxon>Filobasidiaceae</taxon>
        <taxon>Naganishia</taxon>
    </lineage>
</organism>
<keyword evidence="2" id="KW-1185">Reference proteome</keyword>
<gene>
    <name evidence="1" type="ORF">QFC24_002938</name>
</gene>
<evidence type="ECO:0000313" key="2">
    <source>
        <dbReference type="Proteomes" id="UP001234202"/>
    </source>
</evidence>
<dbReference type="Proteomes" id="UP001234202">
    <property type="component" value="Unassembled WGS sequence"/>
</dbReference>
<protein>
    <submittedName>
        <fullName evidence="1">Uncharacterized protein</fullName>
    </submittedName>
</protein>
<name>A0ACC2XPQ9_9TREE</name>
<accession>A0ACC2XPQ9</accession>
<comment type="caution">
    <text evidence="1">The sequence shown here is derived from an EMBL/GenBank/DDBJ whole genome shotgun (WGS) entry which is preliminary data.</text>
</comment>
<sequence>MLRNTEDSASTRERNMTYDIDENLRNVVQTAPVVTGMTRSVSPLVSGTQEEHTRKRARLDKDPRAPLESPNMGGYNALPNLARGPHSYISESSYGYPSTQTSTSYNTSHYGPSTYAVPASAPASRDIHAIHNPSSSTLSDAGESGYPAGTGMSGEFAGLHQSRMSVGSMPSSDPETHSRAIIQPPSGYPGYQPMSVPPASSSAYPTGATAGSSSNVGLSDSPQTPLVGGESRHWSHAYGVPVAVSPDPNMPMSGMSRHAPIPRGPAQFDQQPGYYSRSYPPYDEQSVTEGLSASPYQQSTPQFLSPEAGPSVFRGEAQYPTGSSAPRSTGPTTPSASQTGAKSQALFVSKLYNMLEDQEIVASGLLKWSADGQGFVCADPNEFARLFLSKYFKHANWHSFVRQLNMYGFNKQVNDVFQTLSQPADQPVAWEFRHAIFRRGDPSCVHRIKRRSVKNNSTAPRDMISSQIARPPGMSGTTTATSMVYPPTYQPATYASEHGMHAAHHMMTMPRYSAASSIDAYGMPGGYMGGPGMSQGPGGQGQTWMAGPNSQYPTRGVPPSHSYPSSGYMGPPDNNQSSSQRSASSLPSRTTESYTRQDRPGRPY</sequence>
<evidence type="ECO:0000313" key="1">
    <source>
        <dbReference type="EMBL" id="KAJ9125006.1"/>
    </source>
</evidence>
<dbReference type="EMBL" id="JASBWV010000008">
    <property type="protein sequence ID" value="KAJ9125006.1"/>
    <property type="molecule type" value="Genomic_DNA"/>
</dbReference>